<evidence type="ECO:0000256" key="1">
    <source>
        <dbReference type="SAM" id="MobiDB-lite"/>
    </source>
</evidence>
<accession>A0AAD6UPB4</accession>
<comment type="caution">
    <text evidence="2">The sequence shown here is derived from an EMBL/GenBank/DDBJ whole genome shotgun (WGS) entry which is preliminary data.</text>
</comment>
<feature type="region of interest" description="Disordered" evidence="1">
    <location>
        <begin position="142"/>
        <end position="202"/>
    </location>
</feature>
<protein>
    <submittedName>
        <fullName evidence="2">Uncharacterized protein</fullName>
    </submittedName>
</protein>
<dbReference type="Proteomes" id="UP001219525">
    <property type="component" value="Unassembled WGS sequence"/>
</dbReference>
<reference evidence="2" key="1">
    <citation type="submission" date="2023-03" db="EMBL/GenBank/DDBJ databases">
        <title>Massive genome expansion in bonnet fungi (Mycena s.s.) driven by repeated elements and novel gene families across ecological guilds.</title>
        <authorList>
            <consortium name="Lawrence Berkeley National Laboratory"/>
            <person name="Harder C.B."/>
            <person name="Miyauchi S."/>
            <person name="Viragh M."/>
            <person name="Kuo A."/>
            <person name="Thoen E."/>
            <person name="Andreopoulos B."/>
            <person name="Lu D."/>
            <person name="Skrede I."/>
            <person name="Drula E."/>
            <person name="Henrissat B."/>
            <person name="Morin E."/>
            <person name="Kohler A."/>
            <person name="Barry K."/>
            <person name="LaButti K."/>
            <person name="Morin E."/>
            <person name="Salamov A."/>
            <person name="Lipzen A."/>
            <person name="Mereny Z."/>
            <person name="Hegedus B."/>
            <person name="Baldrian P."/>
            <person name="Stursova M."/>
            <person name="Weitz H."/>
            <person name="Taylor A."/>
            <person name="Grigoriev I.V."/>
            <person name="Nagy L.G."/>
            <person name="Martin F."/>
            <person name="Kauserud H."/>
        </authorList>
    </citation>
    <scope>NUCLEOTIDE SEQUENCE</scope>
    <source>
        <strain evidence="2">9144</strain>
    </source>
</reference>
<feature type="compositionally biased region" description="Basic and acidic residues" evidence="1">
    <location>
        <begin position="151"/>
        <end position="168"/>
    </location>
</feature>
<proteinExistence type="predicted"/>
<evidence type="ECO:0000313" key="3">
    <source>
        <dbReference type="Proteomes" id="UP001219525"/>
    </source>
</evidence>
<keyword evidence="3" id="KW-1185">Reference proteome</keyword>
<name>A0AAD6UPB4_9AGAR</name>
<gene>
    <name evidence="2" type="ORF">GGX14DRAFT_600265</name>
</gene>
<evidence type="ECO:0000313" key="2">
    <source>
        <dbReference type="EMBL" id="KAJ7191540.1"/>
    </source>
</evidence>
<sequence length="202" mass="22038">MNPAKGIACGKTSCTPFTQDVAHGQEMLERSCKTSRTGVGGRGGSAQCKGGFGGRKNTDACTRRDPADQSREGGQITLRCVRKWREIMLRAEILGEIGMSESSKRCYGSQCDITPPSTITNRGTGKRVQNYFSVKHEAIGMNLTLPGPTRRPVDGRHSTDRHHWDPARHRPVTRPGRCSDGTGRRRVTAVPSTRPDGNGQHP</sequence>
<organism evidence="2 3">
    <name type="scientific">Mycena pura</name>
    <dbReference type="NCBI Taxonomy" id="153505"/>
    <lineage>
        <taxon>Eukaryota</taxon>
        <taxon>Fungi</taxon>
        <taxon>Dikarya</taxon>
        <taxon>Basidiomycota</taxon>
        <taxon>Agaricomycotina</taxon>
        <taxon>Agaricomycetes</taxon>
        <taxon>Agaricomycetidae</taxon>
        <taxon>Agaricales</taxon>
        <taxon>Marasmiineae</taxon>
        <taxon>Mycenaceae</taxon>
        <taxon>Mycena</taxon>
    </lineage>
</organism>
<dbReference type="AlphaFoldDB" id="A0AAD6UPB4"/>
<dbReference type="EMBL" id="JARJCW010000131">
    <property type="protein sequence ID" value="KAJ7191540.1"/>
    <property type="molecule type" value="Genomic_DNA"/>
</dbReference>